<feature type="domain" description="ChlI/MoxR AAA lid" evidence="6">
    <location>
        <begin position="259"/>
        <end position="329"/>
    </location>
</feature>
<dbReference type="SUPFAM" id="SSF52540">
    <property type="entry name" value="P-loop containing nucleoside triphosphate hydrolases"/>
    <property type="match status" value="1"/>
</dbReference>
<evidence type="ECO:0000313" key="8">
    <source>
        <dbReference type="Proteomes" id="UP000198953"/>
    </source>
</evidence>
<keyword evidence="2" id="KW-0067">ATP-binding</keyword>
<sequence>MTQYHYQDQSAQPAQPPPAYQQQGPQQLAGQFAQRFQMLAATIEQVIRGKREAVELALICLFAEGHLLVEDVPGTGKTTLARSIAAAVDAEWRRVQFTPDLLPSDITGVSIFNQAHQKFEFHEGPVFANIVLADEINRASPKTQSALLEVMEERRVTVDAEPHPVPRPFLVVATQNPVDMDGTYPLPEAQLDRFLMKISVGYPGHAAEVEVLKGVPTGLQLDRLQAVARASDVAGMIDFATRVHVADPVYDYIVALCGATRTSPHLRLGASPRGSLALLRAARVKAAAAGRHYVVPEDVKALAVPVIAHRLILTPEAELRDVTAAAVLGEILAGTPVPQAA</sequence>
<dbReference type="PANTHER" id="PTHR42759">
    <property type="entry name" value="MOXR FAMILY PROTEIN"/>
    <property type="match status" value="1"/>
</dbReference>
<feature type="domain" description="ATPase AAA-3" evidence="5">
    <location>
        <begin position="66"/>
        <end position="196"/>
    </location>
</feature>
<proteinExistence type="inferred from homology"/>
<evidence type="ECO:0000256" key="4">
    <source>
        <dbReference type="SAM" id="MobiDB-lite"/>
    </source>
</evidence>
<dbReference type="InterPro" id="IPR027417">
    <property type="entry name" value="P-loop_NTPase"/>
</dbReference>
<dbReference type="EMBL" id="FOBF01000003">
    <property type="protein sequence ID" value="SEK92467.1"/>
    <property type="molecule type" value="Genomic_DNA"/>
</dbReference>
<dbReference type="CDD" id="cd00009">
    <property type="entry name" value="AAA"/>
    <property type="match status" value="1"/>
</dbReference>
<dbReference type="PANTHER" id="PTHR42759:SF5">
    <property type="entry name" value="METHANOL DEHYDROGENASE REGULATOR"/>
    <property type="match status" value="1"/>
</dbReference>
<evidence type="ECO:0000259" key="6">
    <source>
        <dbReference type="Pfam" id="PF17863"/>
    </source>
</evidence>
<dbReference type="STRING" id="46177.SAMN05660976_01423"/>
<gene>
    <name evidence="7" type="ORF">SAMN05660976_01423</name>
</gene>
<name>A0A1H7L2H7_9ACTN</name>
<accession>A0A1H7L2H7</accession>
<dbReference type="GO" id="GO:0016887">
    <property type="term" value="F:ATP hydrolysis activity"/>
    <property type="evidence" value="ECO:0007669"/>
    <property type="project" value="InterPro"/>
</dbReference>
<dbReference type="PIRSF" id="PIRSF002849">
    <property type="entry name" value="AAA_ATPase_chaperone_MoxR_prd"/>
    <property type="match status" value="1"/>
</dbReference>
<keyword evidence="1" id="KW-0547">Nucleotide-binding</keyword>
<evidence type="ECO:0000256" key="3">
    <source>
        <dbReference type="ARBA" id="ARBA00061607"/>
    </source>
</evidence>
<dbReference type="AlphaFoldDB" id="A0A1H7L2H7"/>
<comment type="similarity">
    <text evidence="3">Belongs to the MoxR family.</text>
</comment>
<dbReference type="RefSeq" id="WP_337959839.1">
    <property type="nucleotide sequence ID" value="NZ_BBZG01000003.1"/>
</dbReference>
<dbReference type="FunFam" id="3.40.50.300:FF:000640">
    <property type="entry name" value="MoxR family ATPase"/>
    <property type="match status" value="1"/>
</dbReference>
<evidence type="ECO:0000313" key="7">
    <source>
        <dbReference type="EMBL" id="SEK92467.1"/>
    </source>
</evidence>
<dbReference type="Proteomes" id="UP000198953">
    <property type="component" value="Unassembled WGS sequence"/>
</dbReference>
<keyword evidence="8" id="KW-1185">Reference proteome</keyword>
<feature type="region of interest" description="Disordered" evidence="4">
    <location>
        <begin position="1"/>
        <end position="25"/>
    </location>
</feature>
<evidence type="ECO:0000259" key="5">
    <source>
        <dbReference type="Pfam" id="PF07726"/>
    </source>
</evidence>
<dbReference type="GO" id="GO:0005524">
    <property type="term" value="F:ATP binding"/>
    <property type="evidence" value="ECO:0007669"/>
    <property type="project" value="UniProtKB-KW"/>
</dbReference>
<dbReference type="Pfam" id="PF07726">
    <property type="entry name" value="AAA_3"/>
    <property type="match status" value="1"/>
</dbReference>
<reference evidence="7 8" key="1">
    <citation type="submission" date="2016-10" db="EMBL/GenBank/DDBJ databases">
        <authorList>
            <person name="de Groot N.N."/>
        </authorList>
    </citation>
    <scope>NUCLEOTIDE SEQUENCE [LARGE SCALE GENOMIC DNA]</scope>
    <source>
        <strain evidence="7 8">DSM 43357</strain>
    </source>
</reference>
<dbReference type="Gene3D" id="3.40.50.300">
    <property type="entry name" value="P-loop containing nucleotide triphosphate hydrolases"/>
    <property type="match status" value="1"/>
</dbReference>
<dbReference type="InterPro" id="IPR011703">
    <property type="entry name" value="ATPase_AAA-3"/>
</dbReference>
<dbReference type="Pfam" id="PF17863">
    <property type="entry name" value="AAA_lid_2"/>
    <property type="match status" value="1"/>
</dbReference>
<dbReference type="InterPro" id="IPR050764">
    <property type="entry name" value="CbbQ/NirQ/NorQ/GpvN"/>
</dbReference>
<evidence type="ECO:0000256" key="2">
    <source>
        <dbReference type="ARBA" id="ARBA00022840"/>
    </source>
</evidence>
<dbReference type="InterPro" id="IPR041628">
    <property type="entry name" value="ChlI/MoxR_AAA_lid"/>
</dbReference>
<dbReference type="Gene3D" id="1.10.8.80">
    <property type="entry name" value="Magnesium chelatase subunit I, C-Terminal domain"/>
    <property type="match status" value="1"/>
</dbReference>
<organism evidence="7 8">
    <name type="scientific">Nonomuraea pusilla</name>
    <dbReference type="NCBI Taxonomy" id="46177"/>
    <lineage>
        <taxon>Bacteria</taxon>
        <taxon>Bacillati</taxon>
        <taxon>Actinomycetota</taxon>
        <taxon>Actinomycetes</taxon>
        <taxon>Streptosporangiales</taxon>
        <taxon>Streptosporangiaceae</taxon>
        <taxon>Nonomuraea</taxon>
    </lineage>
</organism>
<evidence type="ECO:0000256" key="1">
    <source>
        <dbReference type="ARBA" id="ARBA00022741"/>
    </source>
</evidence>
<protein>
    <submittedName>
        <fullName evidence="7">MoxR-like ATPase</fullName>
    </submittedName>
</protein>